<feature type="transmembrane region" description="Helical" evidence="12">
    <location>
        <begin position="12"/>
        <end position="32"/>
    </location>
</feature>
<dbReference type="PANTHER" id="PTHR30009">
    <property type="entry name" value="CYTOCHROME C-TYPE SYNTHESIS PROTEIN AND PTS TRANSMEMBRANE COMPONENT"/>
    <property type="match status" value="1"/>
</dbReference>
<evidence type="ECO:0000259" key="13">
    <source>
        <dbReference type="PROSITE" id="PS51093"/>
    </source>
</evidence>
<keyword evidence="6" id="KW-0598">Phosphotransferase system</keyword>
<dbReference type="RefSeq" id="WP_033520420.1">
    <property type="nucleotide sequence ID" value="NZ_JDUS01000001.1"/>
</dbReference>
<keyword evidence="7 12" id="KW-0812">Transmembrane</keyword>
<evidence type="ECO:0000256" key="7">
    <source>
        <dbReference type="ARBA" id="ARBA00022692"/>
    </source>
</evidence>
<dbReference type="eggNOG" id="COG2190">
    <property type="taxonomic scope" value="Bacteria"/>
</dbReference>
<dbReference type="InterPro" id="IPR010974">
    <property type="entry name" value="PTS_IIBC_nag"/>
</dbReference>
<comment type="subcellular location">
    <subcellularLocation>
        <location evidence="1">Cell membrane</location>
        <topology evidence="1">Multi-pass membrane protein</topology>
    </subcellularLocation>
</comment>
<proteinExistence type="predicted"/>
<dbReference type="EMBL" id="JGYP01000001">
    <property type="protein sequence ID" value="KFI46884.1"/>
    <property type="molecule type" value="Genomic_DNA"/>
</dbReference>
<organism evidence="16 17">
    <name type="scientific">Bifidobacterium bohemicum DSM 22767</name>
    <dbReference type="NCBI Taxonomy" id="1437606"/>
    <lineage>
        <taxon>Bacteria</taxon>
        <taxon>Bacillati</taxon>
        <taxon>Actinomycetota</taxon>
        <taxon>Actinomycetes</taxon>
        <taxon>Bifidobacteriales</taxon>
        <taxon>Bifidobacteriaceae</taxon>
        <taxon>Bifidobacterium</taxon>
    </lineage>
</organism>
<name>A0A086ZK34_9BIFI</name>
<accession>A0A086ZK34</accession>
<dbReference type="InterPro" id="IPR013013">
    <property type="entry name" value="PTS_EIIC_1"/>
</dbReference>
<evidence type="ECO:0000256" key="9">
    <source>
        <dbReference type="ARBA" id="ARBA00022989"/>
    </source>
</evidence>
<keyword evidence="4" id="KW-0762">Sugar transport</keyword>
<dbReference type="PROSITE" id="PS51098">
    <property type="entry name" value="PTS_EIIB_TYPE_1"/>
    <property type="match status" value="1"/>
</dbReference>
<evidence type="ECO:0000256" key="3">
    <source>
        <dbReference type="ARBA" id="ARBA00022475"/>
    </source>
</evidence>
<dbReference type="InterPro" id="IPR036878">
    <property type="entry name" value="Glu_permease_IIB"/>
</dbReference>
<dbReference type="NCBIfam" id="TIGR00826">
    <property type="entry name" value="EIIB_glc"/>
    <property type="match status" value="1"/>
</dbReference>
<dbReference type="GO" id="GO:0008982">
    <property type="term" value="F:protein-N(PI)-phosphohistidine-sugar phosphotransferase activity"/>
    <property type="evidence" value="ECO:0007669"/>
    <property type="project" value="InterPro"/>
</dbReference>
<dbReference type="PROSITE" id="PS51093">
    <property type="entry name" value="PTS_EIIA_TYPE_1"/>
    <property type="match status" value="1"/>
</dbReference>
<feature type="active site" description="Phosphocysteine intermediate; for EIIB activity" evidence="11">
    <location>
        <position position="429"/>
    </location>
</feature>
<evidence type="ECO:0000313" key="17">
    <source>
        <dbReference type="Proteomes" id="UP000029096"/>
    </source>
</evidence>
<dbReference type="GO" id="GO:0090563">
    <property type="term" value="F:protein-phosphocysteine-sugar phosphotransferase activity"/>
    <property type="evidence" value="ECO:0007669"/>
    <property type="project" value="TreeGrafter"/>
</dbReference>
<evidence type="ECO:0000256" key="8">
    <source>
        <dbReference type="ARBA" id="ARBA00022777"/>
    </source>
</evidence>
<protein>
    <submittedName>
        <fullName evidence="16">N-acetylglucosamine-specific PTS system IIABC component</fullName>
        <ecNumber evidence="16">2.7.1.69</ecNumber>
    </submittedName>
</protein>
<dbReference type="GO" id="GO:0019866">
    <property type="term" value="C:organelle inner membrane"/>
    <property type="evidence" value="ECO:0007669"/>
    <property type="project" value="InterPro"/>
</dbReference>
<keyword evidence="9 12" id="KW-1133">Transmembrane helix</keyword>
<dbReference type="Gene3D" id="2.70.70.10">
    <property type="entry name" value="Glucose Permease (Domain IIA)"/>
    <property type="match status" value="1"/>
</dbReference>
<feature type="transmembrane region" description="Helical" evidence="12">
    <location>
        <begin position="215"/>
        <end position="234"/>
    </location>
</feature>
<evidence type="ECO:0000259" key="14">
    <source>
        <dbReference type="PROSITE" id="PS51098"/>
    </source>
</evidence>
<evidence type="ECO:0000259" key="15">
    <source>
        <dbReference type="PROSITE" id="PS51103"/>
    </source>
</evidence>
<keyword evidence="3" id="KW-1003">Cell membrane</keyword>
<dbReference type="Gene3D" id="3.30.1360.60">
    <property type="entry name" value="Glucose permease domain IIB"/>
    <property type="match status" value="1"/>
</dbReference>
<feature type="transmembrane region" description="Helical" evidence="12">
    <location>
        <begin position="158"/>
        <end position="178"/>
    </location>
</feature>
<evidence type="ECO:0000256" key="12">
    <source>
        <dbReference type="SAM" id="Phobius"/>
    </source>
</evidence>
<dbReference type="FunFam" id="2.70.70.10:FF:000001">
    <property type="entry name" value="PTS system glucose-specific IIA component"/>
    <property type="match status" value="1"/>
</dbReference>
<keyword evidence="2" id="KW-0813">Transport</keyword>
<feature type="transmembrane region" description="Helical" evidence="12">
    <location>
        <begin position="354"/>
        <end position="375"/>
    </location>
</feature>
<feature type="transmembrane region" description="Helical" evidence="12">
    <location>
        <begin position="77"/>
        <end position="101"/>
    </location>
</feature>
<gene>
    <name evidence="16" type="ORF">BBOH_0358</name>
</gene>
<dbReference type="AlphaFoldDB" id="A0A086ZK34"/>
<dbReference type="InterPro" id="IPR018113">
    <property type="entry name" value="PTrfase_EIIB_Cys"/>
</dbReference>
<dbReference type="InterPro" id="IPR011055">
    <property type="entry name" value="Dup_hybrid_motif"/>
</dbReference>
<evidence type="ECO:0000256" key="11">
    <source>
        <dbReference type="PROSITE-ProRule" id="PRU00421"/>
    </source>
</evidence>
<keyword evidence="8" id="KW-0418">Kinase</keyword>
<dbReference type="OrthoDB" id="9797715at2"/>
<keyword evidence="5 16" id="KW-0808">Transferase</keyword>
<evidence type="ECO:0000313" key="16">
    <source>
        <dbReference type="EMBL" id="KFI46884.1"/>
    </source>
</evidence>
<dbReference type="Pfam" id="PF00367">
    <property type="entry name" value="PTS_EIIB"/>
    <property type="match status" value="1"/>
</dbReference>
<dbReference type="eggNOG" id="COG1263">
    <property type="taxonomic scope" value="Bacteria"/>
</dbReference>
<evidence type="ECO:0000256" key="4">
    <source>
        <dbReference type="ARBA" id="ARBA00022597"/>
    </source>
</evidence>
<reference evidence="16 17" key="1">
    <citation type="submission" date="2014-03" db="EMBL/GenBank/DDBJ databases">
        <title>Genomics of Bifidobacteria.</title>
        <authorList>
            <person name="Ventura M."/>
            <person name="Milani C."/>
            <person name="Lugli G.A."/>
        </authorList>
    </citation>
    <scope>NUCLEOTIDE SEQUENCE [LARGE SCALE GENOMIC DNA]</scope>
    <source>
        <strain evidence="16 17">DSM 22767</strain>
    </source>
</reference>
<dbReference type="STRING" id="1437606.BBOH_0358"/>
<comment type="caution">
    <text evidence="16">The sequence shown here is derived from an EMBL/GenBank/DDBJ whole genome shotgun (WGS) entry which is preliminary data.</text>
</comment>
<dbReference type="PROSITE" id="PS00371">
    <property type="entry name" value="PTS_EIIA_TYPE_1_HIS"/>
    <property type="match status" value="1"/>
</dbReference>
<dbReference type="Pfam" id="PF02378">
    <property type="entry name" value="PTS_EIIC"/>
    <property type="match status" value="1"/>
</dbReference>
<dbReference type="InterPro" id="IPR003352">
    <property type="entry name" value="PTS_EIIC"/>
</dbReference>
<feature type="domain" description="PTS EIIB type-1" evidence="14">
    <location>
        <begin position="407"/>
        <end position="489"/>
    </location>
</feature>
<feature type="transmembrane region" description="Helical" evidence="12">
    <location>
        <begin position="246"/>
        <end position="266"/>
    </location>
</feature>
<dbReference type="GO" id="GO:0009401">
    <property type="term" value="P:phosphoenolpyruvate-dependent sugar phosphotransferase system"/>
    <property type="evidence" value="ECO:0007669"/>
    <property type="project" value="UniProtKB-KW"/>
</dbReference>
<dbReference type="InterPro" id="IPR001996">
    <property type="entry name" value="PTS_IIB_1"/>
</dbReference>
<keyword evidence="17" id="KW-1185">Reference proteome</keyword>
<dbReference type="PANTHER" id="PTHR30009:SF4">
    <property type="entry name" value="PTS SYSTEM N-ACETYLGLUCOSAMINE-SPECIFIC EIICBA COMPONENT"/>
    <property type="match status" value="1"/>
</dbReference>
<feature type="transmembrane region" description="Helical" evidence="12">
    <location>
        <begin position="44"/>
        <end position="65"/>
    </location>
</feature>
<feature type="transmembrane region" description="Helical" evidence="12">
    <location>
        <begin position="278"/>
        <end position="294"/>
    </location>
</feature>
<keyword evidence="10 12" id="KW-0472">Membrane</keyword>
<evidence type="ECO:0000256" key="2">
    <source>
        <dbReference type="ARBA" id="ARBA00022448"/>
    </source>
</evidence>
<dbReference type="Proteomes" id="UP000029096">
    <property type="component" value="Unassembled WGS sequence"/>
</dbReference>
<dbReference type="SUPFAM" id="SSF51261">
    <property type="entry name" value="Duplicated hybrid motif"/>
    <property type="match status" value="1"/>
</dbReference>
<feature type="domain" description="PTS EIIC type-1" evidence="15">
    <location>
        <begin position="1"/>
        <end position="387"/>
    </location>
</feature>
<feature type="transmembrane region" description="Helical" evidence="12">
    <location>
        <begin position="121"/>
        <end position="138"/>
    </location>
</feature>
<evidence type="ECO:0000256" key="1">
    <source>
        <dbReference type="ARBA" id="ARBA00004651"/>
    </source>
</evidence>
<dbReference type="PROSITE" id="PS51103">
    <property type="entry name" value="PTS_EIIC_TYPE_1"/>
    <property type="match status" value="1"/>
</dbReference>
<dbReference type="Pfam" id="PF00358">
    <property type="entry name" value="PTS_EIIA_1"/>
    <property type="match status" value="1"/>
</dbReference>
<dbReference type="InterPro" id="IPR001127">
    <property type="entry name" value="PTS_EIIA_1_perm"/>
</dbReference>
<dbReference type="GO" id="GO:0015764">
    <property type="term" value="P:N-acetylglucosamine transport"/>
    <property type="evidence" value="ECO:0007669"/>
    <property type="project" value="TreeGrafter"/>
</dbReference>
<sequence length="666" mass="70944">MKEYIQRLGRSLMLPVATLPAAALFIGIANWIDPKNVNIVSAFLFKTGNTITGNLGILFAIGLAIGMAKDKNGASALAGLVGFLTVTSLLGPTNAGAFLGFDGSAAHPVPPAFNAVDNSNVFFGILTGLIAAALYNKFRDTKLPTALAFFSGRRLVPILSVAAMAVVSLFMLFAWPFAFNALTMFGKAIVGLGWFGAGLYGFFNRLLIPTGLHHALNNVFWFNIAGINDIGNFWSGKGTFGVTGMYQAGFYPVLMFGLPAAAFAIYRCAKPENKKQTKSLMMAAAFATFFTGVSEPLEFSFMFDAWPLYIVHAVLMGISVAFAAFMHWTSGFNFSAGLVDYVLAFRSPMADKPYMLLVQGVVMALLYYFVFTFMIKKFNLKTPGREDVSTNDDTDAVAKANGVDRFVVMADRFFKALGGSDNLKVVDNCTTRLRLTVADSGIIDQAAIKAAGAAGVKIISKDNVQIIVGTEVQFVADALEEFRSHAREPLTDEASRAQVEADMAAVPVESASESVTQDIVAPTEGKLIPIEQVSDETFAEKMLGDGYAVQPTNGDVRAPLDGTVSTVFPTKHAIGIITDSGLEVLLHMGIDTVQLKGTPFTVLVKEGDVLTAGQKVAEADLDAIKAAGKGTDMIVVFTNGDKVASLKVNPSGNVKVGEVVGSVTSK</sequence>
<dbReference type="PROSITE" id="PS01035">
    <property type="entry name" value="PTS_EIIB_TYPE_1_CYS"/>
    <property type="match status" value="1"/>
</dbReference>
<feature type="domain" description="PTS EIIA type-1" evidence="13">
    <location>
        <begin position="535"/>
        <end position="639"/>
    </location>
</feature>
<evidence type="ECO:0000256" key="10">
    <source>
        <dbReference type="ARBA" id="ARBA00023136"/>
    </source>
</evidence>
<evidence type="ECO:0000256" key="6">
    <source>
        <dbReference type="ARBA" id="ARBA00022683"/>
    </source>
</evidence>
<dbReference type="EC" id="2.7.1.69" evidence="16"/>
<feature type="transmembrane region" description="Helical" evidence="12">
    <location>
        <begin position="306"/>
        <end position="325"/>
    </location>
</feature>
<dbReference type="GO" id="GO:0005886">
    <property type="term" value="C:plasma membrane"/>
    <property type="evidence" value="ECO:0007669"/>
    <property type="project" value="UniProtKB-SubCell"/>
</dbReference>
<dbReference type="GO" id="GO:0015572">
    <property type="term" value="F:N-acetylglucosamine transmembrane transporter activity"/>
    <property type="evidence" value="ECO:0007669"/>
    <property type="project" value="InterPro"/>
</dbReference>
<dbReference type="GO" id="GO:0016301">
    <property type="term" value="F:kinase activity"/>
    <property type="evidence" value="ECO:0007669"/>
    <property type="project" value="UniProtKB-KW"/>
</dbReference>
<dbReference type="NCBIfam" id="TIGR01998">
    <property type="entry name" value="PTS-II-BC-nag"/>
    <property type="match status" value="1"/>
</dbReference>
<dbReference type="InterPro" id="IPR050429">
    <property type="entry name" value="PTS_Glucose_EIICBA"/>
</dbReference>
<feature type="transmembrane region" description="Helical" evidence="12">
    <location>
        <begin position="184"/>
        <end position="203"/>
    </location>
</feature>
<dbReference type="SUPFAM" id="SSF55604">
    <property type="entry name" value="Glucose permease domain IIB"/>
    <property type="match status" value="1"/>
</dbReference>
<dbReference type="NCBIfam" id="TIGR00830">
    <property type="entry name" value="PTBA"/>
    <property type="match status" value="1"/>
</dbReference>
<evidence type="ECO:0000256" key="5">
    <source>
        <dbReference type="ARBA" id="ARBA00022679"/>
    </source>
</evidence>